<accession>A0A1G9FXF9</accession>
<reference evidence="1 2" key="1">
    <citation type="submission" date="2016-10" db="EMBL/GenBank/DDBJ databases">
        <authorList>
            <person name="de Groot N.N."/>
        </authorList>
    </citation>
    <scope>NUCLEOTIDE SEQUENCE [LARGE SCALE GENOMIC DNA]</scope>
    <source>
        <strain evidence="1 2">DSM 25294</strain>
    </source>
</reference>
<protein>
    <submittedName>
        <fullName evidence="1">Carbohydrate binding domain-containing protein</fullName>
    </submittedName>
</protein>
<evidence type="ECO:0000313" key="1">
    <source>
        <dbReference type="EMBL" id="SDK93060.1"/>
    </source>
</evidence>
<name>A0A1G9FXF9_9RHOB</name>
<dbReference type="STRING" id="571298.SAMN04488026_10607"/>
<keyword evidence="2" id="KW-1185">Reference proteome</keyword>
<evidence type="ECO:0000313" key="2">
    <source>
        <dbReference type="Proteomes" id="UP000199382"/>
    </source>
</evidence>
<organism evidence="1 2">
    <name type="scientific">Aliiruegeria lutimaris</name>
    <dbReference type="NCBI Taxonomy" id="571298"/>
    <lineage>
        <taxon>Bacteria</taxon>
        <taxon>Pseudomonadati</taxon>
        <taxon>Pseudomonadota</taxon>
        <taxon>Alphaproteobacteria</taxon>
        <taxon>Rhodobacterales</taxon>
        <taxon>Roseobacteraceae</taxon>
        <taxon>Aliiruegeria</taxon>
    </lineage>
</organism>
<dbReference type="OrthoDB" id="7783360at2"/>
<dbReference type="AlphaFoldDB" id="A0A1G9FXF9"/>
<proteinExistence type="predicted"/>
<dbReference type="EMBL" id="FNEK01000060">
    <property type="protein sequence ID" value="SDK93060.1"/>
    <property type="molecule type" value="Genomic_DNA"/>
</dbReference>
<dbReference type="Proteomes" id="UP000199382">
    <property type="component" value="Unassembled WGS sequence"/>
</dbReference>
<dbReference type="Gene3D" id="2.60.120.260">
    <property type="entry name" value="Galactose-binding domain-like"/>
    <property type="match status" value="1"/>
</dbReference>
<gene>
    <name evidence="1" type="ORF">SAMN04488026_10607</name>
</gene>
<sequence>MPRGSFTLFSSLWERDSLKRKMNPEGSDLHWRLRRVLLAGLMLLAGLPRAAGAADDARELAHFVVGHDVVAPDVGPFSATIGAFGNGHFLMPGGGFEPMVFRTMFQASGGSADRILASAEMLSNSDSWQNGALDGAEVEILRIESGAFRSVRRSRIAQDGYRVAGWIPLGPGKVVPGGQTQALLSFPTWYRTGVPYYFTIRAVGADGSLSEPAEAAVARRELALPKSGNATRLIGLEPRSDATRERLPAPRGLRARELETGEIALHWEAVPGAAGYALYRSDVLPEAHRGAYLQLEEAGPPIREGDLVLLRTRFLRAEREKLLSNRIWDSGEPRRDFVPPLVPKWSDEAGGGDWRLVPHPADTPVPDAGQTHLRVTLGAKERFAIGRFNHSGLAQSWYPVLEPDRSYRFEVWMRGRTPQTVRFELTGFHASAKGGALEPIPFRLTPQWRRYSMDFSVPVVNPGRGAGRMEIVLTGPGEFDIDNFRVFRADAPYLALLPEDVERLAASGMAALRTHGFVRTGRSSYDLEQLTNPAGASSGTEGGNTLPQVLGEFTRLGVDPWLQIEPHLTEAEWIGLAEYLAAPYDPSLDDPARKPWAARRHANGQAVPWTENFKQITLEIGNETWNGLFAPWVFPQMQDAVDGQSYNAGEVYGLYQEYVLSILKRSPYWDALAPKTRTVLGGRAGLGDWAGFRYGADAARRSPGSDVLAHAGYIGGWENGAAPEAPTANGLFRVLTHVLQVSLPQAHKQIAAAARIGEARGQAPVMGMYEAGPGYVLDGLNGRRMSPEQTDAQERALKSKAAGTATLDSFLARARLGMRAQNFFLYGDGSHWSSHRRWQHGGQVLPAWELLALFNRVGTGDMLSVRTLAVPVADLPEEKGRQAVQAAPLVDAYATRSGDRVTLMLVSRRVPGLPDAHRDGGKRVMVDLPFKTTQRVTRISQSGQWNSDNLTSREVTLQHQDVPPVSALPHLEVADLPAGSTIFYVFEGVE</sequence>